<dbReference type="Proteomes" id="UP001154240">
    <property type="component" value="Unassembled WGS sequence"/>
</dbReference>
<name>A0A9X4RPV3_9BACT</name>
<feature type="region of interest" description="Disordered" evidence="1">
    <location>
        <begin position="1"/>
        <end position="27"/>
    </location>
</feature>
<keyword evidence="4" id="KW-1185">Reference proteome</keyword>
<dbReference type="InterPro" id="IPR005094">
    <property type="entry name" value="Endonuclease_MobA/VirD2"/>
</dbReference>
<evidence type="ECO:0000313" key="3">
    <source>
        <dbReference type="EMBL" id="MDG4475597.1"/>
    </source>
</evidence>
<gene>
    <name evidence="3" type="ORF">OLX77_05405</name>
</gene>
<protein>
    <submittedName>
        <fullName evidence="3">Relaxase/mobilization nuclease domain-containing protein</fullName>
    </submittedName>
</protein>
<accession>A0A9X4RPV3</accession>
<dbReference type="EMBL" id="JAPHEH010000001">
    <property type="protein sequence ID" value="MDG4475597.1"/>
    <property type="molecule type" value="Genomic_DNA"/>
</dbReference>
<evidence type="ECO:0000259" key="2">
    <source>
        <dbReference type="Pfam" id="PF03432"/>
    </source>
</evidence>
<dbReference type="RefSeq" id="WP_307632570.1">
    <property type="nucleotide sequence ID" value="NZ_JAPHEH010000001.1"/>
</dbReference>
<proteinExistence type="predicted"/>
<dbReference type="Pfam" id="PF03432">
    <property type="entry name" value="Relaxase"/>
    <property type="match status" value="1"/>
</dbReference>
<reference evidence="3" key="2">
    <citation type="submission" date="2022-10" db="EMBL/GenBank/DDBJ databases">
        <authorList>
            <person name="Aronson H.S."/>
        </authorList>
    </citation>
    <scope>NUCLEOTIDE SEQUENCE</scope>
    <source>
        <strain evidence="3">RS19-109</strain>
    </source>
</reference>
<dbReference type="AlphaFoldDB" id="A0A9X4RPV3"/>
<sequence length="508" mass="57770">MKTSERAREDHEQEAPHAKRGGKSHNSAAAALRLRLSSPNYVKATHQGGPEAVVKVVSFARGSQARLLMEYIGRIGKDIDPSQEIELEDHGGFIYRGQGDIQKIFEEWAKDFERANPGTKRPPRDVTHIVFSAGADNTPRNRRRTLAAAREVAQEHFGAKGYDYLIGLHQDADKPHVHILVRNHHREGGKKFKLNPADLFVIRDHFARALREVGLDHVATLQRDRPKDTAAIRAEIDTGIKKLRQKENWLRIQMEKAAPDVNALKHREAILETVIRLNEQIKKITKSKSPERAMLMGETRNIKRALLKSEPDLQTQIESTVRSLGREALQYRELINELTNPKPKAAAIHLSRQELKSREKYLAGLEQRTARDIALAREAIKKSEASKPDKELALDVLRQHSRLMKGVSIDRETDKFLDRLAKEVENFGERYRELRNPISGELPRGALDRVQNRRILEKQALGIEKGILQAQKMVRLAPVRPKVREAAQTMLKQHQQTLSRSLGKTQGK</sequence>
<evidence type="ECO:0000313" key="4">
    <source>
        <dbReference type="Proteomes" id="UP001154240"/>
    </source>
</evidence>
<dbReference type="Gene3D" id="3.30.930.30">
    <property type="match status" value="1"/>
</dbReference>
<feature type="domain" description="MobA/VirD2-like nuclease" evidence="2">
    <location>
        <begin position="105"/>
        <end position="215"/>
    </location>
</feature>
<evidence type="ECO:0000256" key="1">
    <source>
        <dbReference type="SAM" id="MobiDB-lite"/>
    </source>
</evidence>
<feature type="compositionally biased region" description="Basic and acidic residues" evidence="1">
    <location>
        <begin position="1"/>
        <end position="17"/>
    </location>
</feature>
<organism evidence="3 4">
    <name type="scientific">Thiovibrio frasassiensis</name>
    <dbReference type="NCBI Taxonomy" id="2984131"/>
    <lineage>
        <taxon>Bacteria</taxon>
        <taxon>Pseudomonadati</taxon>
        <taxon>Thermodesulfobacteriota</taxon>
        <taxon>Desulfobulbia</taxon>
        <taxon>Desulfobulbales</taxon>
        <taxon>Thiovibrionaceae</taxon>
        <taxon>Thiovibrio</taxon>
    </lineage>
</organism>
<comment type="caution">
    <text evidence="3">The sequence shown here is derived from an EMBL/GenBank/DDBJ whole genome shotgun (WGS) entry which is preliminary data.</text>
</comment>
<reference evidence="3" key="1">
    <citation type="journal article" date="2022" name="bioRxiv">
        <title>Thiovibrio frasassiensisgen. nov., sp. nov., an autotrophic, elemental sulfur disproportionating bacterium isolated from sulfidic karst sediment, and proposal of Thiovibrionaceae fam. nov.</title>
        <authorList>
            <person name="Aronson H."/>
            <person name="Thomas C."/>
            <person name="Bhattacharyya M."/>
            <person name="Eckstein S."/>
            <person name="Jensen S."/>
            <person name="Barco R."/>
            <person name="Macalady J."/>
            <person name="Amend J."/>
        </authorList>
    </citation>
    <scope>NUCLEOTIDE SEQUENCE</scope>
    <source>
        <strain evidence="3">RS19-109</strain>
    </source>
</reference>